<proteinExistence type="predicted"/>
<dbReference type="Proteomes" id="UP001201812">
    <property type="component" value="Unassembled WGS sequence"/>
</dbReference>
<keyword evidence="2" id="KW-1185">Reference proteome</keyword>
<reference evidence="1" key="1">
    <citation type="submission" date="2022-01" db="EMBL/GenBank/DDBJ databases">
        <title>Genome Sequence Resource for Two Populations of Ditylenchus destructor, the Migratory Endoparasitic Phytonematode.</title>
        <authorList>
            <person name="Zhang H."/>
            <person name="Lin R."/>
            <person name="Xie B."/>
        </authorList>
    </citation>
    <scope>NUCLEOTIDE SEQUENCE</scope>
    <source>
        <strain evidence="1">BazhouSP</strain>
    </source>
</reference>
<evidence type="ECO:0000313" key="2">
    <source>
        <dbReference type="Proteomes" id="UP001201812"/>
    </source>
</evidence>
<comment type="caution">
    <text evidence="1">The sequence shown here is derived from an EMBL/GenBank/DDBJ whole genome shotgun (WGS) entry which is preliminary data.</text>
</comment>
<sequence length="192" mass="20861">MIHRVAAVAAREAVLVQIAALDRQQLAGLPVHPDHVAHPAFMAADQAEVALAERKRRLDLRAQTIAGIVAVRTRPMLEPHPARQLERTGIAGQPSWTRNRSSVRRDALGYFMRNAAGELDLVQAARIVAEAVDRFEFDVGGIGHRDLGGTRDPQFAVVILCHRGRQAAATTGKHKSEGVTSVDPGYALTAFR</sequence>
<organism evidence="1 2">
    <name type="scientific">Ditylenchus destructor</name>
    <dbReference type="NCBI Taxonomy" id="166010"/>
    <lineage>
        <taxon>Eukaryota</taxon>
        <taxon>Metazoa</taxon>
        <taxon>Ecdysozoa</taxon>
        <taxon>Nematoda</taxon>
        <taxon>Chromadorea</taxon>
        <taxon>Rhabditida</taxon>
        <taxon>Tylenchina</taxon>
        <taxon>Tylenchomorpha</taxon>
        <taxon>Sphaerularioidea</taxon>
        <taxon>Anguinidae</taxon>
        <taxon>Anguininae</taxon>
        <taxon>Ditylenchus</taxon>
    </lineage>
</organism>
<name>A0AAD4MF60_9BILA</name>
<dbReference type="AlphaFoldDB" id="A0AAD4MF60"/>
<evidence type="ECO:0000313" key="1">
    <source>
        <dbReference type="EMBL" id="KAI1692341.1"/>
    </source>
</evidence>
<dbReference type="EMBL" id="JAKKPZ010000780">
    <property type="protein sequence ID" value="KAI1692341.1"/>
    <property type="molecule type" value="Genomic_DNA"/>
</dbReference>
<gene>
    <name evidence="1" type="ORF">DdX_21298</name>
</gene>
<protein>
    <submittedName>
        <fullName evidence="1">Uncharacterized protein</fullName>
    </submittedName>
</protein>
<accession>A0AAD4MF60</accession>